<feature type="compositionally biased region" description="Polar residues" evidence="1">
    <location>
        <begin position="9"/>
        <end position="18"/>
    </location>
</feature>
<name>A0A158IQ83_9BURK</name>
<organism evidence="2 3">
    <name type="scientific">Caballeronia udeis</name>
    <dbReference type="NCBI Taxonomy" id="1232866"/>
    <lineage>
        <taxon>Bacteria</taxon>
        <taxon>Pseudomonadati</taxon>
        <taxon>Pseudomonadota</taxon>
        <taxon>Betaproteobacteria</taxon>
        <taxon>Burkholderiales</taxon>
        <taxon>Burkholderiaceae</taxon>
        <taxon>Caballeronia</taxon>
    </lineage>
</organism>
<evidence type="ECO:0000256" key="1">
    <source>
        <dbReference type="SAM" id="MobiDB-lite"/>
    </source>
</evidence>
<sequence length="80" mass="8725">MIQPVSKKVSVTQNQRPSEVSGKGTLSGLPTPAGLCISNEFERIPAVDAWTTPVNDSVQNELRERHVLRGAVKVKRMVKG</sequence>
<dbReference type="EMBL" id="FCOK02000058">
    <property type="protein sequence ID" value="SAL58695.1"/>
    <property type="molecule type" value="Genomic_DNA"/>
</dbReference>
<accession>A0A158IQ83</accession>
<dbReference type="Proteomes" id="UP000054683">
    <property type="component" value="Unassembled WGS sequence"/>
</dbReference>
<dbReference type="RefSeq" id="WP_231937298.1">
    <property type="nucleotide sequence ID" value="NZ_FCOK02000058.1"/>
</dbReference>
<dbReference type="AlphaFoldDB" id="A0A158IQ83"/>
<proteinExistence type="predicted"/>
<evidence type="ECO:0000313" key="3">
    <source>
        <dbReference type="Proteomes" id="UP000054683"/>
    </source>
</evidence>
<reference evidence="2 3" key="1">
    <citation type="submission" date="2016-01" db="EMBL/GenBank/DDBJ databases">
        <authorList>
            <person name="Oliw E.H."/>
        </authorList>
    </citation>
    <scope>NUCLEOTIDE SEQUENCE [LARGE SCALE GENOMIC DNA]</scope>
    <source>
        <strain evidence="2">LMG 27134</strain>
    </source>
</reference>
<protein>
    <submittedName>
        <fullName evidence="2">Uncharacterized protein</fullName>
    </submittedName>
</protein>
<gene>
    <name evidence="2" type="ORF">AWB69_06479</name>
</gene>
<feature type="region of interest" description="Disordered" evidence="1">
    <location>
        <begin position="1"/>
        <end position="29"/>
    </location>
</feature>
<evidence type="ECO:0000313" key="2">
    <source>
        <dbReference type="EMBL" id="SAL58695.1"/>
    </source>
</evidence>